<feature type="region of interest" description="Disordered" evidence="1">
    <location>
        <begin position="217"/>
        <end position="272"/>
    </location>
</feature>
<feature type="transmembrane region" description="Helical" evidence="2">
    <location>
        <begin position="127"/>
        <end position="147"/>
    </location>
</feature>
<dbReference type="EMBL" id="BCSX01000024">
    <property type="protein sequence ID" value="GAS88656.1"/>
    <property type="molecule type" value="Genomic_DNA"/>
</dbReference>
<evidence type="ECO:0000256" key="1">
    <source>
        <dbReference type="SAM" id="MobiDB-lite"/>
    </source>
</evidence>
<dbReference type="RefSeq" id="WP_131805522.1">
    <property type="nucleotide sequence ID" value="NZ_BCSX01000024.1"/>
</dbReference>
<dbReference type="STRING" id="146020.RMCB_2752"/>
<protein>
    <recommendedName>
        <fullName evidence="5">Transmembrane protein</fullName>
    </recommendedName>
</protein>
<keyword evidence="2" id="KW-0472">Membrane</keyword>
<keyword evidence="4" id="KW-1185">Reference proteome</keyword>
<organism evidence="3 4">
    <name type="scientific">Mycolicibacterium brisbanense</name>
    <dbReference type="NCBI Taxonomy" id="146020"/>
    <lineage>
        <taxon>Bacteria</taxon>
        <taxon>Bacillati</taxon>
        <taxon>Actinomycetota</taxon>
        <taxon>Actinomycetes</taxon>
        <taxon>Mycobacteriales</taxon>
        <taxon>Mycobacteriaceae</taxon>
        <taxon>Mycolicibacterium</taxon>
    </lineage>
</organism>
<name>A0A100VZA3_9MYCO</name>
<dbReference type="Proteomes" id="UP000069620">
    <property type="component" value="Unassembled WGS sequence"/>
</dbReference>
<feature type="compositionally biased region" description="Pro residues" evidence="1">
    <location>
        <begin position="227"/>
        <end position="241"/>
    </location>
</feature>
<feature type="transmembrane region" description="Helical" evidence="2">
    <location>
        <begin position="153"/>
        <end position="172"/>
    </location>
</feature>
<reference evidence="4" key="2">
    <citation type="submission" date="2016-02" db="EMBL/GenBank/DDBJ databases">
        <title>Draft genome sequence of five rapidly growing Mycobacterium species.</title>
        <authorList>
            <person name="Katahira K."/>
            <person name="Gotou Y."/>
            <person name="Iida K."/>
            <person name="Ogura Y."/>
            <person name="Hayashi T."/>
        </authorList>
    </citation>
    <scope>NUCLEOTIDE SEQUENCE [LARGE SCALE GENOMIC DNA]</scope>
    <source>
        <strain evidence="4">JCM15654</strain>
    </source>
</reference>
<evidence type="ECO:0008006" key="5">
    <source>
        <dbReference type="Google" id="ProtNLM"/>
    </source>
</evidence>
<dbReference type="OrthoDB" id="4717285at2"/>
<sequence length="272" mass="28466">MTNYVSGGSSDPHASYRRQASEHFGGRQPGVPVLTLAGAAASGDFEHQDIALLPGEQSLFAADFTASPILRHIKTGVVVTQDRVVMRYPQYILAFIRVGHAESACPIRKLSKVTVGRTLSRSRVFKALVFGGVGGMMAMSGLASLAVSLIGGLMLLVGLALLGVAAFQLWMARSLGLTVINDGGSVLHVDVEKAEYQDMVTAGQLIQELMLGTPAAAPSAPAAPADLPKPPAPPRPAPQPRPVTVDRPAAPAPRPQTSQSSKPTAPPSIWRA</sequence>
<keyword evidence="2" id="KW-0812">Transmembrane</keyword>
<accession>A0A100VZA3</accession>
<feature type="compositionally biased region" description="Low complexity" evidence="1">
    <location>
        <begin position="217"/>
        <end position="226"/>
    </location>
</feature>
<evidence type="ECO:0000313" key="4">
    <source>
        <dbReference type="Proteomes" id="UP000069620"/>
    </source>
</evidence>
<dbReference type="AlphaFoldDB" id="A0A100VZA3"/>
<evidence type="ECO:0000256" key="2">
    <source>
        <dbReference type="SAM" id="Phobius"/>
    </source>
</evidence>
<proteinExistence type="predicted"/>
<feature type="region of interest" description="Disordered" evidence="1">
    <location>
        <begin position="1"/>
        <end position="28"/>
    </location>
</feature>
<keyword evidence="2" id="KW-1133">Transmembrane helix</keyword>
<gene>
    <name evidence="3" type="ORF">RMCB_2752</name>
</gene>
<evidence type="ECO:0000313" key="3">
    <source>
        <dbReference type="EMBL" id="GAS88656.1"/>
    </source>
</evidence>
<reference evidence="4" key="1">
    <citation type="journal article" date="2016" name="Genome Announc.">
        <title>Draft Genome Sequences of Five Rapidly Growing Mycobacterium Species, M. thermoresistibile, M. fortuitum subsp. acetamidolyticum, M. canariasense, M. brisbanense, and M. novocastrense.</title>
        <authorList>
            <person name="Katahira K."/>
            <person name="Ogura Y."/>
            <person name="Gotoh Y."/>
            <person name="Hayashi T."/>
        </authorList>
    </citation>
    <scope>NUCLEOTIDE SEQUENCE [LARGE SCALE GENOMIC DNA]</scope>
    <source>
        <strain evidence="4">JCM15654</strain>
    </source>
</reference>
<comment type="caution">
    <text evidence="3">The sequence shown here is derived from an EMBL/GenBank/DDBJ whole genome shotgun (WGS) entry which is preliminary data.</text>
</comment>